<comment type="caution">
    <text evidence="2">The sequence shown here is derived from an EMBL/GenBank/DDBJ whole genome shotgun (WGS) entry which is preliminary data.</text>
</comment>
<gene>
    <name evidence="2" type="ORF">DWY14_07555</name>
</gene>
<organism evidence="2 3">
    <name type="scientific">Phocaeicola plebeius</name>
    <dbReference type="NCBI Taxonomy" id="310297"/>
    <lineage>
        <taxon>Bacteria</taxon>
        <taxon>Pseudomonadati</taxon>
        <taxon>Bacteroidota</taxon>
        <taxon>Bacteroidia</taxon>
        <taxon>Bacteroidales</taxon>
        <taxon>Bacteroidaceae</taxon>
        <taxon>Phocaeicola</taxon>
    </lineage>
</organism>
<dbReference type="GO" id="GO:0016740">
    <property type="term" value="F:transferase activity"/>
    <property type="evidence" value="ECO:0007669"/>
    <property type="project" value="UniProtKB-KW"/>
</dbReference>
<evidence type="ECO:0000313" key="3">
    <source>
        <dbReference type="Proteomes" id="UP000285750"/>
    </source>
</evidence>
<sequence>MKIGILTFHASHNYGSMLQAYALQSILKKMGHESWIINLRTPAQKFLIMPQLEWKHPKSSIIKFLKQPKISIELQRKYNRFENFLKDNLRCTNEYATEKDMYESLKVKHLDAFIVGSDQIWNTNCLDFNTVYLLDFNLPGRKIAYAPSLGLHPETFNEKDKNLLAQFIPAFDFLSTREERGAKVIKEITGLTAKVVLDPSLLLEKIDYSSLYKQTPIIKGDYIFYYSPIDQPEIFKKALLLSHVTGLKIVTTQYQSYYKGENIIHINDCGPCEFLNIINYSQYTIGKSFHLLAFSLIFEKEFFIITGDTDSRIVNILKPLELTNRAISTNQNNIFIPASIDYIQVKRKLNNLKNDSIEYLKNSLN</sequence>
<dbReference type="RefSeq" id="WP_118431138.1">
    <property type="nucleotide sequence ID" value="NZ_JAQCWP010000032.1"/>
</dbReference>
<keyword evidence="2" id="KW-0808">Transferase</keyword>
<dbReference type="Pfam" id="PF04230">
    <property type="entry name" value="PS_pyruv_trans"/>
    <property type="match status" value="1"/>
</dbReference>
<evidence type="ECO:0000259" key="1">
    <source>
        <dbReference type="Pfam" id="PF04230"/>
    </source>
</evidence>
<proteinExistence type="predicted"/>
<dbReference type="EMBL" id="QRUY01000013">
    <property type="protein sequence ID" value="RGS07915.1"/>
    <property type="molecule type" value="Genomic_DNA"/>
</dbReference>
<feature type="domain" description="Polysaccharide pyruvyl transferase" evidence="1">
    <location>
        <begin position="13"/>
        <end position="307"/>
    </location>
</feature>
<dbReference type="AlphaFoldDB" id="A0A412H6F5"/>
<reference evidence="2 3" key="1">
    <citation type="submission" date="2018-08" db="EMBL/GenBank/DDBJ databases">
        <title>A genome reference for cultivated species of the human gut microbiota.</title>
        <authorList>
            <person name="Zou Y."/>
            <person name="Xue W."/>
            <person name="Luo G."/>
        </authorList>
    </citation>
    <scope>NUCLEOTIDE SEQUENCE [LARGE SCALE GENOMIC DNA]</scope>
    <source>
        <strain evidence="2 3">AF24-16AC</strain>
    </source>
</reference>
<protein>
    <submittedName>
        <fullName evidence="2">Polysaccharide pyruvyl transferase family protein</fullName>
    </submittedName>
</protein>
<dbReference type="InterPro" id="IPR007345">
    <property type="entry name" value="Polysacch_pyruvyl_Trfase"/>
</dbReference>
<evidence type="ECO:0000313" key="2">
    <source>
        <dbReference type="EMBL" id="RGS07915.1"/>
    </source>
</evidence>
<name>A0A412H6F5_9BACT</name>
<accession>A0A412H6F5</accession>
<dbReference type="Proteomes" id="UP000285750">
    <property type="component" value="Unassembled WGS sequence"/>
</dbReference>